<feature type="domain" description="Aminoglycoside phosphotransferase" evidence="11">
    <location>
        <begin position="46"/>
        <end position="158"/>
    </location>
</feature>
<dbReference type="Gene3D" id="3.90.1200.10">
    <property type="match status" value="1"/>
</dbReference>
<gene>
    <name evidence="12" type="ORF">SAMN05421642_104168</name>
</gene>
<reference evidence="13" key="1">
    <citation type="submission" date="2017-06" db="EMBL/GenBank/DDBJ databases">
        <authorList>
            <person name="Varghese N."/>
            <person name="Submissions S."/>
        </authorList>
    </citation>
    <scope>NUCLEOTIDE SEQUENCE [LARGE SCALE GENOMIC DNA]</scope>
    <source>
        <strain evidence="13">JCM 23211</strain>
    </source>
</reference>
<keyword evidence="3 7" id="KW-0547">Nucleotide-binding</keyword>
<dbReference type="PANTHER" id="PTHR21310">
    <property type="entry name" value="AMINOGLYCOSIDE PHOSPHOTRANSFERASE-RELATED-RELATED"/>
    <property type="match status" value="1"/>
</dbReference>
<evidence type="ECO:0000259" key="11">
    <source>
        <dbReference type="Pfam" id="PF01636"/>
    </source>
</evidence>
<keyword evidence="4 7" id="KW-0418">Kinase</keyword>
<keyword evidence="2 7" id="KW-0808">Transferase</keyword>
<accession>A0A239GC80</accession>
<dbReference type="PIRSF" id="PIRSF000706">
    <property type="entry name" value="Kanamycin_kin"/>
    <property type="match status" value="1"/>
</dbReference>
<feature type="domain" description="Aminoglycoside phosphotransferase" evidence="11">
    <location>
        <begin position="168"/>
        <end position="245"/>
    </location>
</feature>
<feature type="region of interest" description="Disordered" evidence="10">
    <location>
        <begin position="1"/>
        <end position="25"/>
    </location>
</feature>
<evidence type="ECO:0000256" key="2">
    <source>
        <dbReference type="ARBA" id="ARBA00022679"/>
    </source>
</evidence>
<organism evidence="12 13">
    <name type="scientific">Rhodococcoides kyotonense</name>
    <dbReference type="NCBI Taxonomy" id="398843"/>
    <lineage>
        <taxon>Bacteria</taxon>
        <taxon>Bacillati</taxon>
        <taxon>Actinomycetota</taxon>
        <taxon>Actinomycetes</taxon>
        <taxon>Mycobacteriales</taxon>
        <taxon>Nocardiaceae</taxon>
        <taxon>Rhodococcoides</taxon>
    </lineage>
</organism>
<dbReference type="Gene3D" id="3.30.200.20">
    <property type="entry name" value="Phosphorylase Kinase, domain 1"/>
    <property type="match status" value="1"/>
</dbReference>
<keyword evidence="9" id="KW-0479">Metal-binding</keyword>
<evidence type="ECO:0000313" key="12">
    <source>
        <dbReference type="EMBL" id="SNS66777.1"/>
    </source>
</evidence>
<dbReference type="AlphaFoldDB" id="A0A239GC80"/>
<dbReference type="EMBL" id="FZOW01000004">
    <property type="protein sequence ID" value="SNS66777.1"/>
    <property type="molecule type" value="Genomic_DNA"/>
</dbReference>
<keyword evidence="9" id="KW-0460">Magnesium</keyword>
<dbReference type="InterPro" id="IPR002575">
    <property type="entry name" value="Aminoglycoside_PTrfase"/>
</dbReference>
<protein>
    <submittedName>
        <fullName evidence="12">Kanamycin kinase</fullName>
    </submittedName>
</protein>
<dbReference type="InterPro" id="IPR011009">
    <property type="entry name" value="Kinase-like_dom_sf"/>
</dbReference>
<dbReference type="GO" id="GO:0005524">
    <property type="term" value="F:ATP binding"/>
    <property type="evidence" value="ECO:0007669"/>
    <property type="project" value="UniProtKB-KW"/>
</dbReference>
<feature type="binding site" evidence="9">
    <location>
        <position position="199"/>
    </location>
    <ligand>
        <name>Mg(2+)</name>
        <dbReference type="ChEBI" id="CHEBI:18420"/>
    </ligand>
</feature>
<dbReference type="InterPro" id="IPR051678">
    <property type="entry name" value="AGP_Transferase"/>
</dbReference>
<dbReference type="PANTHER" id="PTHR21310:SF41">
    <property type="entry name" value="3'-PHOSPHOTRANSFERASE, PUTATIVE-RELATED"/>
    <property type="match status" value="1"/>
</dbReference>
<evidence type="ECO:0000256" key="5">
    <source>
        <dbReference type="ARBA" id="ARBA00022840"/>
    </source>
</evidence>
<dbReference type="GO" id="GO:0046677">
    <property type="term" value="P:response to antibiotic"/>
    <property type="evidence" value="ECO:0007669"/>
    <property type="project" value="UniProtKB-KW"/>
</dbReference>
<dbReference type="Proteomes" id="UP000198327">
    <property type="component" value="Unassembled WGS sequence"/>
</dbReference>
<evidence type="ECO:0000256" key="10">
    <source>
        <dbReference type="SAM" id="MobiDB-lite"/>
    </source>
</evidence>
<feature type="binding site" evidence="9">
    <location>
        <position position="185"/>
    </location>
    <ligand>
        <name>Mg(2+)</name>
        <dbReference type="ChEBI" id="CHEBI:18420"/>
    </ligand>
</feature>
<evidence type="ECO:0000256" key="8">
    <source>
        <dbReference type="PIRSR" id="PIRSR000706-1"/>
    </source>
</evidence>
<evidence type="ECO:0000256" key="7">
    <source>
        <dbReference type="PIRNR" id="PIRNR000706"/>
    </source>
</evidence>
<name>A0A239GC80_9NOCA</name>
<proteinExistence type="inferred from homology"/>
<sequence>MRRLAPRGSMTSMTRPDPRTTPPPAVRQLAGERSIAAVWRNEIGGTTFRLEGTSDELYVKWSPANSDVDLAEEAEKLTWASTYVRVPEVLGHGSDTNGQWLATRALPGTNAVDERWVSRPEEAAHAIGLGLRAFHDSIPTDRCPFDWSIERRLDHARQQGLSPEVGTRPFDLDLVVCHGDACAPNTLLDAAGTVTGHVDLGRMGLADRWADLAPAIMSTEWNYGRTYTDDVLAGYGIELDRDRFEFYSRLWSET</sequence>
<evidence type="ECO:0000313" key="13">
    <source>
        <dbReference type="Proteomes" id="UP000198327"/>
    </source>
</evidence>
<feature type="active site" description="Proton acceptor" evidence="8">
    <location>
        <position position="180"/>
    </location>
</feature>
<dbReference type="GO" id="GO:0046872">
    <property type="term" value="F:metal ion binding"/>
    <property type="evidence" value="ECO:0007669"/>
    <property type="project" value="UniProtKB-KW"/>
</dbReference>
<keyword evidence="5 7" id="KW-0067">ATP-binding</keyword>
<evidence type="ECO:0000256" key="4">
    <source>
        <dbReference type="ARBA" id="ARBA00022777"/>
    </source>
</evidence>
<keyword evidence="13" id="KW-1185">Reference proteome</keyword>
<dbReference type="GO" id="GO:0016301">
    <property type="term" value="F:kinase activity"/>
    <property type="evidence" value="ECO:0007669"/>
    <property type="project" value="UniProtKB-KW"/>
</dbReference>
<dbReference type="CDD" id="cd05150">
    <property type="entry name" value="APH"/>
    <property type="match status" value="1"/>
</dbReference>
<comment type="similarity">
    <text evidence="1 7">Belongs to the aminoglycoside phosphotransferase family.</text>
</comment>
<dbReference type="SUPFAM" id="SSF56112">
    <property type="entry name" value="Protein kinase-like (PK-like)"/>
    <property type="match status" value="1"/>
</dbReference>
<evidence type="ECO:0000256" key="3">
    <source>
        <dbReference type="ARBA" id="ARBA00022741"/>
    </source>
</evidence>
<dbReference type="Pfam" id="PF01636">
    <property type="entry name" value="APH"/>
    <property type="match status" value="2"/>
</dbReference>
<evidence type="ECO:0000256" key="9">
    <source>
        <dbReference type="PIRSR" id="PIRSR000706-2"/>
    </source>
</evidence>
<dbReference type="InterPro" id="IPR024165">
    <property type="entry name" value="Kan/Strep_kinase"/>
</dbReference>
<evidence type="ECO:0000256" key="1">
    <source>
        <dbReference type="ARBA" id="ARBA00006219"/>
    </source>
</evidence>
<dbReference type="GO" id="GO:0016773">
    <property type="term" value="F:phosphotransferase activity, alcohol group as acceptor"/>
    <property type="evidence" value="ECO:0007669"/>
    <property type="project" value="InterPro"/>
</dbReference>
<evidence type="ECO:0000256" key="6">
    <source>
        <dbReference type="ARBA" id="ARBA00023251"/>
    </source>
</evidence>
<keyword evidence="6 7" id="KW-0046">Antibiotic resistance</keyword>